<dbReference type="Proteomes" id="UP000005408">
    <property type="component" value="Unassembled WGS sequence"/>
</dbReference>
<dbReference type="EnsemblMetazoa" id="G20431.1">
    <property type="protein sequence ID" value="G20431.1:cds"/>
    <property type="gene ID" value="G20431"/>
</dbReference>
<reference evidence="1" key="1">
    <citation type="submission" date="2022-08" db="UniProtKB">
        <authorList>
            <consortium name="EnsemblMetazoa"/>
        </authorList>
    </citation>
    <scope>IDENTIFICATION</scope>
    <source>
        <strain evidence="1">05x7-T-G4-1.051#20</strain>
    </source>
</reference>
<dbReference type="AlphaFoldDB" id="A0A8W8JQ15"/>
<accession>A0A8W8JQ15</accession>
<protein>
    <submittedName>
        <fullName evidence="1">Uncharacterized protein</fullName>
    </submittedName>
</protein>
<proteinExistence type="predicted"/>
<organism evidence="1 2">
    <name type="scientific">Magallana gigas</name>
    <name type="common">Pacific oyster</name>
    <name type="synonym">Crassostrea gigas</name>
    <dbReference type="NCBI Taxonomy" id="29159"/>
    <lineage>
        <taxon>Eukaryota</taxon>
        <taxon>Metazoa</taxon>
        <taxon>Spiralia</taxon>
        <taxon>Lophotrochozoa</taxon>
        <taxon>Mollusca</taxon>
        <taxon>Bivalvia</taxon>
        <taxon>Autobranchia</taxon>
        <taxon>Pteriomorphia</taxon>
        <taxon>Ostreida</taxon>
        <taxon>Ostreoidea</taxon>
        <taxon>Ostreidae</taxon>
        <taxon>Magallana</taxon>
    </lineage>
</organism>
<evidence type="ECO:0000313" key="1">
    <source>
        <dbReference type="EnsemblMetazoa" id="G20431.1:cds"/>
    </source>
</evidence>
<evidence type="ECO:0000313" key="2">
    <source>
        <dbReference type="Proteomes" id="UP000005408"/>
    </source>
</evidence>
<sequence>MDPASTDASCHAKGMKWLRKLHVNVHHTIRECFVRTKWKMLRDSVIESQTLRLTPCRNVTSQKETVSHTVGTDELPLCKDTEDITMSPAVTDVTYSIVTGDTKTVRVDSLNGISAAEIHSSIPMVTVISFMLQL</sequence>
<keyword evidence="2" id="KW-1185">Reference proteome</keyword>
<name>A0A8W8JQ15_MAGGI</name>